<protein>
    <submittedName>
        <fullName evidence="1">Uncharacterized protein</fullName>
    </submittedName>
</protein>
<evidence type="ECO:0000313" key="1">
    <source>
        <dbReference type="EMBL" id="ERM99665.1"/>
    </source>
</evidence>
<organism evidence="1 2">
    <name type="scientific">Amborella trichopoda</name>
    <dbReference type="NCBI Taxonomy" id="13333"/>
    <lineage>
        <taxon>Eukaryota</taxon>
        <taxon>Viridiplantae</taxon>
        <taxon>Streptophyta</taxon>
        <taxon>Embryophyta</taxon>
        <taxon>Tracheophyta</taxon>
        <taxon>Spermatophyta</taxon>
        <taxon>Magnoliopsida</taxon>
        <taxon>Amborellales</taxon>
        <taxon>Amborellaceae</taxon>
        <taxon>Amborella</taxon>
    </lineage>
</organism>
<reference evidence="2" key="1">
    <citation type="journal article" date="2013" name="Science">
        <title>The Amborella genome and the evolution of flowering plants.</title>
        <authorList>
            <consortium name="Amborella Genome Project"/>
        </authorList>
    </citation>
    <scope>NUCLEOTIDE SEQUENCE [LARGE SCALE GENOMIC DNA]</scope>
</reference>
<name>W1NWM7_AMBTC</name>
<gene>
    <name evidence="1" type="ORF">AMTR_s00099p00035930</name>
</gene>
<sequence>MGEVTNLKLRNLGWTPDLESIKHGVISKLSSLEELDVMYSGYRTKICEENFGREMETIIFSISKLRKCREGRSLLVSEKHKC</sequence>
<accession>W1NWM7</accession>
<dbReference type="EMBL" id="KI394994">
    <property type="protein sequence ID" value="ERM99665.1"/>
    <property type="molecule type" value="Genomic_DNA"/>
</dbReference>
<dbReference type="AlphaFoldDB" id="W1NWM7"/>
<keyword evidence="2" id="KW-1185">Reference proteome</keyword>
<proteinExistence type="predicted"/>
<dbReference type="Gramene" id="ERM99665">
    <property type="protein sequence ID" value="ERM99665"/>
    <property type="gene ID" value="AMTR_s00099p00035930"/>
</dbReference>
<evidence type="ECO:0000313" key="2">
    <source>
        <dbReference type="Proteomes" id="UP000017836"/>
    </source>
</evidence>
<dbReference type="Proteomes" id="UP000017836">
    <property type="component" value="Unassembled WGS sequence"/>
</dbReference>
<dbReference type="HOGENOM" id="CLU_2561358_0_0_1"/>